<dbReference type="Proteomes" id="UP000038487">
    <property type="component" value="Unassembled WGS sequence"/>
</dbReference>
<comment type="caution">
    <text evidence="1">The sequence shown here is derived from an EMBL/GenBank/DDBJ whole genome shotgun (WGS) entry which is preliminary data.</text>
</comment>
<evidence type="ECO:0000313" key="2">
    <source>
        <dbReference type="Proteomes" id="UP000038487"/>
    </source>
</evidence>
<gene>
    <name evidence="1" type="ORF">ERS075527_05064</name>
</gene>
<dbReference type="EMBL" id="CSUW01000016">
    <property type="protein sequence ID" value="CPT66714.1"/>
    <property type="molecule type" value="Genomic_DNA"/>
</dbReference>
<dbReference type="AlphaFoldDB" id="A0AB33TBY3"/>
<reference evidence="1 2" key="1">
    <citation type="submission" date="2015-03" db="EMBL/GenBank/DDBJ databases">
        <authorList>
            <consortium name="Pathogen Informatics"/>
            <person name="Murphy D."/>
        </authorList>
    </citation>
    <scope>NUCLEOTIDE SEQUENCE [LARGE SCALE GENOMIC DNA]</scope>
    <source>
        <strain evidence="1 2">PAP036</strain>
    </source>
</reference>
<proteinExistence type="predicted"/>
<protein>
    <submittedName>
        <fullName evidence="1">Uncharacterized protein</fullName>
    </submittedName>
</protein>
<sequence length="155" mass="17205">MTLVRLELVGEKDDRLTVTADKLTDHFAMHPAIMVDTDTGEKFLNPAVWSLTHIASGKEVVKLYQEDPIECPGEPRAVDPDVAAEFAKWLEQQTNWDAEVPNVGTDVYRQLFLYQGDINHWAEPPACDKCGKPNAITGTHMGVKASLCHACENNT</sequence>
<evidence type="ECO:0000313" key="1">
    <source>
        <dbReference type="EMBL" id="CPT66714.1"/>
    </source>
</evidence>
<accession>A0AB33TBY3</accession>
<name>A0AB33TBY3_9MYCO</name>
<organism evidence="1 2">
    <name type="scientific">Mycobacteroides abscessus</name>
    <dbReference type="NCBI Taxonomy" id="36809"/>
    <lineage>
        <taxon>Bacteria</taxon>
        <taxon>Bacillati</taxon>
        <taxon>Actinomycetota</taxon>
        <taxon>Actinomycetes</taxon>
        <taxon>Mycobacteriales</taxon>
        <taxon>Mycobacteriaceae</taxon>
        <taxon>Mycobacteroides</taxon>
    </lineage>
</organism>